<reference evidence="1" key="1">
    <citation type="submission" date="2023-06" db="EMBL/GenBank/DDBJ databases">
        <title>Sysu t00192.</title>
        <authorList>
            <person name="Gao L."/>
            <person name="Fang B.-Z."/>
            <person name="Li W.-J."/>
        </authorList>
    </citation>
    <scope>NUCLEOTIDE SEQUENCE</scope>
    <source>
        <strain evidence="1">SYSU T00192</strain>
    </source>
</reference>
<proteinExistence type="predicted"/>
<comment type="caution">
    <text evidence="1">The sequence shown here is derived from an EMBL/GenBank/DDBJ whole genome shotgun (WGS) entry which is preliminary data.</text>
</comment>
<dbReference type="RefSeq" id="WP_301134676.1">
    <property type="nucleotide sequence ID" value="NZ_JAUHPW010000008.1"/>
</dbReference>
<name>A0ABT8GBA1_9MICO</name>
<evidence type="ECO:0000313" key="1">
    <source>
        <dbReference type="EMBL" id="MDN4476413.1"/>
    </source>
</evidence>
<keyword evidence="2" id="KW-1185">Reference proteome</keyword>
<evidence type="ECO:0000313" key="2">
    <source>
        <dbReference type="Proteomes" id="UP001172728"/>
    </source>
</evidence>
<protein>
    <submittedName>
        <fullName evidence="1">Uncharacterized protein</fullName>
    </submittedName>
</protein>
<organism evidence="1 2">
    <name type="scientific">Demequina litoralis</name>
    <dbReference type="NCBI Taxonomy" id="3051660"/>
    <lineage>
        <taxon>Bacteria</taxon>
        <taxon>Bacillati</taxon>
        <taxon>Actinomycetota</taxon>
        <taxon>Actinomycetes</taxon>
        <taxon>Micrococcales</taxon>
        <taxon>Demequinaceae</taxon>
        <taxon>Demequina</taxon>
    </lineage>
</organism>
<sequence>MIDVELLERMRAAAHRAALDVVDDAAVAEAVAQDVVARLIGRGIADLIDPVAHAAAEGAAMARPRSSGAAA</sequence>
<dbReference type="Proteomes" id="UP001172728">
    <property type="component" value="Unassembled WGS sequence"/>
</dbReference>
<accession>A0ABT8GBA1</accession>
<gene>
    <name evidence="1" type="ORF">QQX09_11150</name>
</gene>
<dbReference type="EMBL" id="JAUHPW010000008">
    <property type="protein sequence ID" value="MDN4476413.1"/>
    <property type="molecule type" value="Genomic_DNA"/>
</dbReference>